<feature type="transmembrane region" description="Helical" evidence="2">
    <location>
        <begin position="121"/>
        <end position="139"/>
    </location>
</feature>
<evidence type="ECO:0000256" key="1">
    <source>
        <dbReference type="ARBA" id="ARBA00022723"/>
    </source>
</evidence>
<evidence type="ECO:0000256" key="2">
    <source>
        <dbReference type="SAM" id="Phobius"/>
    </source>
</evidence>
<proteinExistence type="predicted"/>
<organism evidence="3 4">
    <name type="scientific">Naumannella halotolerans</name>
    <dbReference type="NCBI Taxonomy" id="993414"/>
    <lineage>
        <taxon>Bacteria</taxon>
        <taxon>Bacillati</taxon>
        <taxon>Actinomycetota</taxon>
        <taxon>Actinomycetes</taxon>
        <taxon>Propionibacteriales</taxon>
        <taxon>Propionibacteriaceae</taxon>
        <taxon>Naumannella</taxon>
    </lineage>
</organism>
<dbReference type="Pfam" id="PF10825">
    <property type="entry name" value="DUF2752"/>
    <property type="match status" value="1"/>
</dbReference>
<feature type="transmembrane region" description="Helical" evidence="2">
    <location>
        <begin position="26"/>
        <end position="47"/>
    </location>
</feature>
<keyword evidence="1" id="KW-0479">Metal-binding</keyword>
<dbReference type="PROSITE" id="PS00202">
    <property type="entry name" value="RUBREDOXIN"/>
    <property type="match status" value="1"/>
</dbReference>
<keyword evidence="2" id="KW-0472">Membrane</keyword>
<feature type="transmembrane region" description="Helical" evidence="2">
    <location>
        <begin position="80"/>
        <end position="101"/>
    </location>
</feature>
<sequence length="143" mass="15486">MVFTHQRTVAGRPEHVLLARRGLTQLAVFGAVGVGLSAVYAAFGVGIPCWFKLLTGWECPFCGATRMGAALLEFDLTGAFAWNPLVFVGLIALGLLGLVWLIELRRPLPRPPGWSGLRRQLSRYGPALIAAVLVGYTLVRNLT</sequence>
<dbReference type="EMBL" id="SOAW01000001">
    <property type="protein sequence ID" value="TDT33205.1"/>
    <property type="molecule type" value="Genomic_DNA"/>
</dbReference>
<evidence type="ECO:0000313" key="4">
    <source>
        <dbReference type="Proteomes" id="UP000295371"/>
    </source>
</evidence>
<accession>A0A4R7J7J1</accession>
<evidence type="ECO:0000313" key="3">
    <source>
        <dbReference type="EMBL" id="TDT33205.1"/>
    </source>
</evidence>
<name>A0A4R7J7J1_9ACTN</name>
<protein>
    <submittedName>
        <fullName evidence="3">Uncharacterized protein DUF2752</fullName>
    </submittedName>
</protein>
<reference evidence="3 4" key="1">
    <citation type="submission" date="2019-03" db="EMBL/GenBank/DDBJ databases">
        <title>Genomic Encyclopedia of Archaeal and Bacterial Type Strains, Phase II (KMG-II): from individual species to whole genera.</title>
        <authorList>
            <person name="Goeker M."/>
        </authorList>
    </citation>
    <scope>NUCLEOTIDE SEQUENCE [LARGE SCALE GENOMIC DNA]</scope>
    <source>
        <strain evidence="3 4">DSM 24323</strain>
    </source>
</reference>
<comment type="caution">
    <text evidence="3">The sequence shown here is derived from an EMBL/GenBank/DDBJ whole genome shotgun (WGS) entry which is preliminary data.</text>
</comment>
<dbReference type="Proteomes" id="UP000295371">
    <property type="component" value="Unassembled WGS sequence"/>
</dbReference>
<dbReference type="AlphaFoldDB" id="A0A4R7J7J1"/>
<keyword evidence="2" id="KW-0812">Transmembrane</keyword>
<keyword evidence="2" id="KW-1133">Transmembrane helix</keyword>
<dbReference type="InterPro" id="IPR018527">
    <property type="entry name" value="Rubredoxin_Fe_BS"/>
</dbReference>
<dbReference type="InterPro" id="IPR021215">
    <property type="entry name" value="DUF2752"/>
</dbReference>
<gene>
    <name evidence="3" type="ORF">CLV29_0810</name>
</gene>
<dbReference type="GO" id="GO:0046872">
    <property type="term" value="F:metal ion binding"/>
    <property type="evidence" value="ECO:0007669"/>
    <property type="project" value="UniProtKB-KW"/>
</dbReference>
<keyword evidence="4" id="KW-1185">Reference proteome</keyword>